<evidence type="ECO:0000256" key="1">
    <source>
        <dbReference type="ARBA" id="ARBA00022737"/>
    </source>
</evidence>
<sequence length="288" mass="30239">MKHVISSCRSLAVASVVTAFALAGCGSPGAINSWPVSAQQKLGPASDLHIADSALSSGNTELALTLYDKALQAKPDSIEAQLGLADTVYQAGDLERARVLYARTADSAPSNLRSKLGLARVALRQRRLDDASALYRSLAAQLPDNPVTAEGLGTVLDLQGRHDEAQAVYRAALRAHPEVQGLTTDLGLSLILANKPREAANVLLEIAGLANAPPQARQNLALAYALLGNRNAAKQILQADLPPGSVEDNLRFYETLRSRLGPPTGAPAATRVGALPADHIARDVETAK</sequence>
<dbReference type="RefSeq" id="WP_317018027.1">
    <property type="nucleotide sequence ID" value="NZ_CP136512.1"/>
</dbReference>
<dbReference type="SUPFAM" id="SSF48452">
    <property type="entry name" value="TPR-like"/>
    <property type="match status" value="1"/>
</dbReference>
<accession>A0ABZ0EEP5</accession>
<evidence type="ECO:0000313" key="5">
    <source>
        <dbReference type="Proteomes" id="UP001302652"/>
    </source>
</evidence>
<evidence type="ECO:0000256" key="3">
    <source>
        <dbReference type="SAM" id="SignalP"/>
    </source>
</evidence>
<dbReference type="PROSITE" id="PS51257">
    <property type="entry name" value="PROKAR_LIPOPROTEIN"/>
    <property type="match status" value="1"/>
</dbReference>
<feature type="signal peptide" evidence="3">
    <location>
        <begin position="1"/>
        <end position="23"/>
    </location>
</feature>
<keyword evidence="3" id="KW-0732">Signal</keyword>
<dbReference type="SMART" id="SM00028">
    <property type="entry name" value="TPR"/>
    <property type="match status" value="5"/>
</dbReference>
<name>A0ABZ0EEP5_9BURK</name>
<proteinExistence type="predicted"/>
<keyword evidence="1" id="KW-0677">Repeat</keyword>
<organism evidence="4 5">
    <name type="scientific">Paraburkholderia kirstenboschensis</name>
    <dbReference type="NCBI Taxonomy" id="1245436"/>
    <lineage>
        <taxon>Bacteria</taxon>
        <taxon>Pseudomonadati</taxon>
        <taxon>Pseudomonadota</taxon>
        <taxon>Betaproteobacteria</taxon>
        <taxon>Burkholderiales</taxon>
        <taxon>Burkholderiaceae</taxon>
        <taxon>Paraburkholderia</taxon>
    </lineage>
</organism>
<dbReference type="InterPro" id="IPR011990">
    <property type="entry name" value="TPR-like_helical_dom_sf"/>
</dbReference>
<keyword evidence="5" id="KW-1185">Reference proteome</keyword>
<keyword evidence="2" id="KW-0802">TPR repeat</keyword>
<dbReference type="Pfam" id="PF14559">
    <property type="entry name" value="TPR_19"/>
    <property type="match status" value="1"/>
</dbReference>
<dbReference type="PANTHER" id="PTHR45586:SF1">
    <property type="entry name" value="LIPOPOLYSACCHARIDE ASSEMBLY PROTEIN B"/>
    <property type="match status" value="1"/>
</dbReference>
<evidence type="ECO:0000256" key="2">
    <source>
        <dbReference type="ARBA" id="ARBA00022803"/>
    </source>
</evidence>
<dbReference type="InterPro" id="IPR051012">
    <property type="entry name" value="CellSynth/LPSAsmb/PSIAsmb"/>
</dbReference>
<dbReference type="PANTHER" id="PTHR45586">
    <property type="entry name" value="TPR REPEAT-CONTAINING PROTEIN PA4667"/>
    <property type="match status" value="1"/>
</dbReference>
<reference evidence="4 5" key="1">
    <citation type="submission" date="2023-10" db="EMBL/GenBank/DDBJ databases">
        <title>Surface-active antibiotics is a multifunctional adaptation for post-fire microbes.</title>
        <authorList>
            <person name="Liu M.D."/>
            <person name="Du Y."/>
            <person name="Koupaei S.K."/>
            <person name="Kim N.R."/>
            <person name="Zhang W."/>
            <person name="Traxler M.F."/>
        </authorList>
    </citation>
    <scope>NUCLEOTIDE SEQUENCE [LARGE SCALE GENOMIC DNA]</scope>
    <source>
        <strain evidence="4 5">F3</strain>
    </source>
</reference>
<evidence type="ECO:0000313" key="4">
    <source>
        <dbReference type="EMBL" id="WOD15672.1"/>
    </source>
</evidence>
<dbReference type="Pfam" id="PF13181">
    <property type="entry name" value="TPR_8"/>
    <property type="match status" value="1"/>
</dbReference>
<dbReference type="Gene3D" id="1.25.40.10">
    <property type="entry name" value="Tetratricopeptide repeat domain"/>
    <property type="match status" value="1"/>
</dbReference>
<gene>
    <name evidence="4" type="ORF">RW095_20680</name>
</gene>
<feature type="chain" id="PRO_5047471023" evidence="3">
    <location>
        <begin position="24"/>
        <end position="288"/>
    </location>
</feature>
<dbReference type="Pfam" id="PF13432">
    <property type="entry name" value="TPR_16"/>
    <property type="match status" value="1"/>
</dbReference>
<dbReference type="InterPro" id="IPR019734">
    <property type="entry name" value="TPR_rpt"/>
</dbReference>
<dbReference type="Proteomes" id="UP001302652">
    <property type="component" value="Chromosome 2"/>
</dbReference>
<protein>
    <submittedName>
        <fullName evidence="4">Tetratricopeptide repeat protein</fullName>
    </submittedName>
</protein>
<dbReference type="EMBL" id="CP136512">
    <property type="protein sequence ID" value="WOD15672.1"/>
    <property type="molecule type" value="Genomic_DNA"/>
</dbReference>